<dbReference type="GO" id="GO:0003690">
    <property type="term" value="F:double-stranded DNA binding"/>
    <property type="evidence" value="ECO:0007669"/>
    <property type="project" value="TreeGrafter"/>
</dbReference>
<dbReference type="GO" id="GO:0042148">
    <property type="term" value="P:DNA strand invasion"/>
    <property type="evidence" value="ECO:0007669"/>
    <property type="project" value="TreeGrafter"/>
</dbReference>
<dbReference type="Proteomes" id="UP001302126">
    <property type="component" value="Unassembled WGS sequence"/>
</dbReference>
<keyword evidence="5" id="KW-0378">Hydrolase</keyword>
<evidence type="ECO:0000256" key="3">
    <source>
        <dbReference type="SAM" id="MobiDB-lite"/>
    </source>
</evidence>
<dbReference type="GO" id="GO:0005524">
    <property type="term" value="F:ATP binding"/>
    <property type="evidence" value="ECO:0007669"/>
    <property type="project" value="UniProtKB-KW"/>
</dbReference>
<feature type="compositionally biased region" description="Pro residues" evidence="3">
    <location>
        <begin position="74"/>
        <end position="84"/>
    </location>
</feature>
<dbReference type="GO" id="GO:0016787">
    <property type="term" value="F:hydrolase activity"/>
    <property type="evidence" value="ECO:0007669"/>
    <property type="project" value="UniProtKB-KW"/>
</dbReference>
<dbReference type="SUPFAM" id="SSF52540">
    <property type="entry name" value="P-loop containing nucleoside triphosphate hydrolases"/>
    <property type="match status" value="1"/>
</dbReference>
<evidence type="ECO:0000313" key="6">
    <source>
        <dbReference type="Proteomes" id="UP001302126"/>
    </source>
</evidence>
<sequence>MTDILRVLPSFPVEKYARLISVVEAQGLTTTDLLTLNAAEVGKRTQLPLLDIKRLSAAILDALHADLGVALPKQPQPPQQPPQPSSNDSPLRNTLPSLTPKCSKISTLDPLLDSVLGGGIPAGYLTEITGESGSGKTQMLLTLLLAVQLPPPYGLGRPALYVSTEAALSTRRLSQILSTNPLFSRLSPSDRPSLDKITTSVTPDLESQEHILTFQVPVAIEREGIGLLVIDSIAANYRAEFERSASTGSNMGARTAELVKMGMHLRDLARRHNLAVVVSNQVADRFSSSGSGAKTPASSLRPLAVYPGQQQQQQQQQQLTQESPLATRSRSFPTADRAPSSSPTPSSIQPPIDGPPEFIPPQQEEDEAELAEITRDNIPPALLLDHQQKWFTGWGDNLPLDLPLKTPSLGLVWSTQIAGRIALFRRPAHHNYSYQQHTARERELGLAGSTKGWKRWMKVVWGVNAPGTGTTSTRQKGKKKKQKAIEFEVYMGGIRAVGTSASNEEKGEKDEDEGEEDL</sequence>
<dbReference type="GO" id="GO:0003697">
    <property type="term" value="F:single-stranded DNA binding"/>
    <property type="evidence" value="ECO:0007669"/>
    <property type="project" value="TreeGrafter"/>
</dbReference>
<dbReference type="PANTHER" id="PTHR22942">
    <property type="entry name" value="RECA/RAD51/RADA DNA STRAND-PAIRING FAMILY MEMBER"/>
    <property type="match status" value="1"/>
</dbReference>
<dbReference type="Pfam" id="PF08423">
    <property type="entry name" value="Rad51"/>
    <property type="match status" value="1"/>
</dbReference>
<organism evidence="5 6">
    <name type="scientific">Podospora australis</name>
    <dbReference type="NCBI Taxonomy" id="1536484"/>
    <lineage>
        <taxon>Eukaryota</taxon>
        <taxon>Fungi</taxon>
        <taxon>Dikarya</taxon>
        <taxon>Ascomycota</taxon>
        <taxon>Pezizomycotina</taxon>
        <taxon>Sordariomycetes</taxon>
        <taxon>Sordariomycetidae</taxon>
        <taxon>Sordariales</taxon>
        <taxon>Podosporaceae</taxon>
        <taxon>Podospora</taxon>
    </lineage>
</organism>
<comment type="caution">
    <text evidence="5">The sequence shown here is derived from an EMBL/GenBank/DDBJ whole genome shotgun (WGS) entry which is preliminary data.</text>
</comment>
<dbReference type="EMBL" id="MU864432">
    <property type="protein sequence ID" value="KAK4186074.1"/>
    <property type="molecule type" value="Genomic_DNA"/>
</dbReference>
<evidence type="ECO:0000256" key="1">
    <source>
        <dbReference type="ARBA" id="ARBA00022741"/>
    </source>
</evidence>
<dbReference type="AlphaFoldDB" id="A0AAN6WQA1"/>
<evidence type="ECO:0000259" key="4">
    <source>
        <dbReference type="PROSITE" id="PS50162"/>
    </source>
</evidence>
<feature type="region of interest" description="Disordered" evidence="3">
    <location>
        <begin position="306"/>
        <end position="365"/>
    </location>
</feature>
<proteinExistence type="predicted"/>
<feature type="compositionally biased region" description="Polar residues" evidence="3">
    <location>
        <begin position="85"/>
        <end position="97"/>
    </location>
</feature>
<keyword evidence="1" id="KW-0547">Nucleotide-binding</keyword>
<feature type="region of interest" description="Disordered" evidence="3">
    <location>
        <begin position="496"/>
        <end position="518"/>
    </location>
</feature>
<dbReference type="GO" id="GO:0000730">
    <property type="term" value="P:DNA recombinase assembly"/>
    <property type="evidence" value="ECO:0007669"/>
    <property type="project" value="TreeGrafter"/>
</dbReference>
<gene>
    <name evidence="5" type="ORF">QBC35DRAFT_533647</name>
</gene>
<reference evidence="5" key="1">
    <citation type="journal article" date="2023" name="Mol. Phylogenet. Evol.">
        <title>Genome-scale phylogeny and comparative genomics of the fungal order Sordariales.</title>
        <authorList>
            <person name="Hensen N."/>
            <person name="Bonometti L."/>
            <person name="Westerberg I."/>
            <person name="Brannstrom I.O."/>
            <person name="Guillou S."/>
            <person name="Cros-Aarteil S."/>
            <person name="Calhoun S."/>
            <person name="Haridas S."/>
            <person name="Kuo A."/>
            <person name="Mondo S."/>
            <person name="Pangilinan J."/>
            <person name="Riley R."/>
            <person name="LaButti K."/>
            <person name="Andreopoulos B."/>
            <person name="Lipzen A."/>
            <person name="Chen C."/>
            <person name="Yan M."/>
            <person name="Daum C."/>
            <person name="Ng V."/>
            <person name="Clum A."/>
            <person name="Steindorff A."/>
            <person name="Ohm R.A."/>
            <person name="Martin F."/>
            <person name="Silar P."/>
            <person name="Natvig D.O."/>
            <person name="Lalanne C."/>
            <person name="Gautier V."/>
            <person name="Ament-Velasquez S.L."/>
            <person name="Kruys A."/>
            <person name="Hutchinson M.I."/>
            <person name="Powell A.J."/>
            <person name="Barry K."/>
            <person name="Miller A.N."/>
            <person name="Grigoriev I.V."/>
            <person name="Debuchy R."/>
            <person name="Gladieux P."/>
            <person name="Hiltunen Thoren M."/>
            <person name="Johannesson H."/>
        </authorList>
    </citation>
    <scope>NUCLEOTIDE SEQUENCE</scope>
    <source>
        <strain evidence="5">PSN309</strain>
    </source>
</reference>
<dbReference type="InterPro" id="IPR027417">
    <property type="entry name" value="P-loop_NTPase"/>
</dbReference>
<feature type="compositionally biased region" description="Low complexity" evidence="3">
    <location>
        <begin position="309"/>
        <end position="318"/>
    </location>
</feature>
<dbReference type="GO" id="GO:0061982">
    <property type="term" value="P:meiosis I cell cycle process"/>
    <property type="evidence" value="ECO:0007669"/>
    <property type="project" value="UniProtKB-ARBA"/>
</dbReference>
<feature type="region of interest" description="Disordered" evidence="3">
    <location>
        <begin position="70"/>
        <end position="102"/>
    </location>
</feature>
<protein>
    <submittedName>
        <fullName evidence="5">P-loop containing nucleoside triphosphate hydrolase protein</fullName>
    </submittedName>
</protein>
<dbReference type="InterPro" id="IPR013632">
    <property type="entry name" value="Rad51_C"/>
</dbReference>
<dbReference type="InterPro" id="IPR020588">
    <property type="entry name" value="RecA_ATP-bd"/>
</dbReference>
<evidence type="ECO:0000313" key="5">
    <source>
        <dbReference type="EMBL" id="KAK4186074.1"/>
    </source>
</evidence>
<keyword evidence="2" id="KW-0067">ATP-binding</keyword>
<feature type="domain" description="RecA family profile 1" evidence="4">
    <location>
        <begin position="101"/>
        <end position="282"/>
    </location>
</feature>
<accession>A0AAN6WQA1</accession>
<dbReference type="GO" id="GO:0000150">
    <property type="term" value="F:DNA strand exchange activity"/>
    <property type="evidence" value="ECO:0007669"/>
    <property type="project" value="TreeGrafter"/>
</dbReference>
<dbReference type="PANTHER" id="PTHR22942:SF66">
    <property type="entry name" value="RE19845P"/>
    <property type="match status" value="1"/>
</dbReference>
<dbReference type="GO" id="GO:0140664">
    <property type="term" value="F:ATP-dependent DNA damage sensor activity"/>
    <property type="evidence" value="ECO:0007669"/>
    <property type="project" value="InterPro"/>
</dbReference>
<feature type="compositionally biased region" description="Polar residues" evidence="3">
    <location>
        <begin position="319"/>
        <end position="332"/>
    </location>
</feature>
<dbReference type="Gene3D" id="3.40.50.300">
    <property type="entry name" value="P-loop containing nucleotide triphosphate hydrolases"/>
    <property type="match status" value="1"/>
</dbReference>
<evidence type="ECO:0000256" key="2">
    <source>
        <dbReference type="ARBA" id="ARBA00022840"/>
    </source>
</evidence>
<dbReference type="GO" id="GO:0006312">
    <property type="term" value="P:mitotic recombination"/>
    <property type="evidence" value="ECO:0007669"/>
    <property type="project" value="TreeGrafter"/>
</dbReference>
<feature type="compositionally biased region" description="Low complexity" evidence="3">
    <location>
        <begin position="339"/>
        <end position="351"/>
    </location>
</feature>
<reference evidence="5" key="2">
    <citation type="submission" date="2023-05" db="EMBL/GenBank/DDBJ databases">
        <authorList>
            <consortium name="Lawrence Berkeley National Laboratory"/>
            <person name="Steindorff A."/>
            <person name="Hensen N."/>
            <person name="Bonometti L."/>
            <person name="Westerberg I."/>
            <person name="Brannstrom I.O."/>
            <person name="Guillou S."/>
            <person name="Cros-Aarteil S."/>
            <person name="Calhoun S."/>
            <person name="Haridas S."/>
            <person name="Kuo A."/>
            <person name="Mondo S."/>
            <person name="Pangilinan J."/>
            <person name="Riley R."/>
            <person name="Labutti K."/>
            <person name="Andreopoulos B."/>
            <person name="Lipzen A."/>
            <person name="Chen C."/>
            <person name="Yanf M."/>
            <person name="Daum C."/>
            <person name="Ng V."/>
            <person name="Clum A."/>
            <person name="Ohm R."/>
            <person name="Martin F."/>
            <person name="Silar P."/>
            <person name="Natvig D."/>
            <person name="Lalanne C."/>
            <person name="Gautier V."/>
            <person name="Ament-Velasquez S.L."/>
            <person name="Kruys A."/>
            <person name="Hutchinson M.I."/>
            <person name="Powell A.J."/>
            <person name="Barry K."/>
            <person name="Miller A.N."/>
            <person name="Grigoriev I.V."/>
            <person name="Debuchy R."/>
            <person name="Gladieux P."/>
            <person name="Thoren M.H."/>
            <person name="Johannesson H."/>
        </authorList>
    </citation>
    <scope>NUCLEOTIDE SEQUENCE</scope>
    <source>
        <strain evidence="5">PSN309</strain>
    </source>
</reference>
<dbReference type="PROSITE" id="PS50162">
    <property type="entry name" value="RECA_2"/>
    <property type="match status" value="1"/>
</dbReference>
<name>A0AAN6WQA1_9PEZI</name>
<keyword evidence="6" id="KW-1185">Reference proteome</keyword>